<gene>
    <name evidence="2" type="ORF">SAMN05444388_107131</name>
</gene>
<dbReference type="SMART" id="SM00530">
    <property type="entry name" value="HTH_XRE"/>
    <property type="match status" value="1"/>
</dbReference>
<dbReference type="GO" id="GO:0003677">
    <property type="term" value="F:DNA binding"/>
    <property type="evidence" value="ECO:0007669"/>
    <property type="project" value="UniProtKB-KW"/>
</dbReference>
<dbReference type="Gene3D" id="1.10.260.40">
    <property type="entry name" value="lambda repressor-like DNA-binding domains"/>
    <property type="match status" value="1"/>
</dbReference>
<dbReference type="PROSITE" id="PS50943">
    <property type="entry name" value="HTH_CROC1"/>
    <property type="match status" value="1"/>
</dbReference>
<dbReference type="SUPFAM" id="SSF47413">
    <property type="entry name" value="lambda repressor-like DNA-binding domains"/>
    <property type="match status" value="1"/>
</dbReference>
<evidence type="ECO:0000259" key="1">
    <source>
        <dbReference type="PROSITE" id="PS50943"/>
    </source>
</evidence>
<dbReference type="Proteomes" id="UP000184112">
    <property type="component" value="Unassembled WGS sequence"/>
</dbReference>
<organism evidence="2 3">
    <name type="scientific">Flavobacterium johnsoniae</name>
    <name type="common">Cytophaga johnsonae</name>
    <dbReference type="NCBI Taxonomy" id="986"/>
    <lineage>
        <taxon>Bacteria</taxon>
        <taxon>Pseudomonadati</taxon>
        <taxon>Bacteroidota</taxon>
        <taxon>Flavobacteriia</taxon>
        <taxon>Flavobacteriales</taxon>
        <taxon>Flavobacteriaceae</taxon>
        <taxon>Flavobacterium</taxon>
    </lineage>
</organism>
<protein>
    <submittedName>
        <fullName evidence="2">DNA-binding transcriptional regulator, XRE family</fullName>
    </submittedName>
</protein>
<sequence>MEFNAELQKSLGKRISEIRLMNNQTQQDIEFLTGIDSAEVSKYESGKRNLTLKTLMKFAIALQVHPKQLFEFEFDIKKYRVEE</sequence>
<dbReference type="RefSeq" id="WP_073410069.1">
    <property type="nucleotide sequence ID" value="NZ_FQWH01000007.1"/>
</dbReference>
<dbReference type="CDD" id="cd00093">
    <property type="entry name" value="HTH_XRE"/>
    <property type="match status" value="1"/>
</dbReference>
<feature type="domain" description="HTH cro/C1-type" evidence="1">
    <location>
        <begin position="15"/>
        <end position="69"/>
    </location>
</feature>
<accession>A0A1M5QQP1</accession>
<evidence type="ECO:0000313" key="3">
    <source>
        <dbReference type="Proteomes" id="UP000184112"/>
    </source>
</evidence>
<dbReference type="Pfam" id="PF01381">
    <property type="entry name" value="HTH_3"/>
    <property type="match status" value="1"/>
</dbReference>
<dbReference type="AlphaFoldDB" id="A0A1M5QQP1"/>
<name>A0A1M5QQP1_FLAJO</name>
<keyword evidence="2" id="KW-0238">DNA-binding</keyword>
<reference evidence="2 3" key="1">
    <citation type="submission" date="2016-11" db="EMBL/GenBank/DDBJ databases">
        <authorList>
            <person name="Jaros S."/>
            <person name="Januszkiewicz K."/>
            <person name="Wedrychowicz H."/>
        </authorList>
    </citation>
    <scope>NUCLEOTIDE SEQUENCE [LARGE SCALE GENOMIC DNA]</scope>
    <source>
        <strain evidence="2 3">DSM 6792</strain>
    </source>
</reference>
<dbReference type="InterPro" id="IPR001387">
    <property type="entry name" value="Cro/C1-type_HTH"/>
</dbReference>
<dbReference type="InterPro" id="IPR010982">
    <property type="entry name" value="Lambda_DNA-bd_dom_sf"/>
</dbReference>
<evidence type="ECO:0000313" key="2">
    <source>
        <dbReference type="EMBL" id="SHH16392.1"/>
    </source>
</evidence>
<proteinExistence type="predicted"/>
<dbReference type="EMBL" id="FQWH01000007">
    <property type="protein sequence ID" value="SHH16392.1"/>
    <property type="molecule type" value="Genomic_DNA"/>
</dbReference>